<evidence type="ECO:0000313" key="3">
    <source>
        <dbReference type="Proteomes" id="UP000807504"/>
    </source>
</evidence>
<comment type="caution">
    <text evidence="2">The sequence shown here is derived from an EMBL/GenBank/DDBJ whole genome shotgun (WGS) entry which is preliminary data.</text>
</comment>
<evidence type="ECO:0000313" key="2">
    <source>
        <dbReference type="EMBL" id="KAF8782930.1"/>
    </source>
</evidence>
<proteinExistence type="predicted"/>
<accession>A0A8T0EXV0</accession>
<reference evidence="2" key="1">
    <citation type="journal article" date="2020" name="bioRxiv">
        <title>Chromosome-level reference genome of the European wasp spider Argiope bruennichi: a resource for studies on range expansion and evolutionary adaptation.</title>
        <authorList>
            <person name="Sheffer M.M."/>
            <person name="Hoppe A."/>
            <person name="Krehenwinkel H."/>
            <person name="Uhl G."/>
            <person name="Kuss A.W."/>
            <person name="Jensen L."/>
            <person name="Jensen C."/>
            <person name="Gillespie R.G."/>
            <person name="Hoff K.J."/>
            <person name="Prost S."/>
        </authorList>
    </citation>
    <scope>NUCLEOTIDE SEQUENCE</scope>
</reference>
<feature type="compositionally biased region" description="Pro residues" evidence="1">
    <location>
        <begin position="104"/>
        <end position="117"/>
    </location>
</feature>
<gene>
    <name evidence="2" type="ORF">HNY73_013161</name>
</gene>
<protein>
    <submittedName>
        <fullName evidence="2">Uncharacterized protein</fullName>
    </submittedName>
</protein>
<dbReference type="EMBL" id="JABXBU010001863">
    <property type="protein sequence ID" value="KAF8782930.1"/>
    <property type="molecule type" value="Genomic_DNA"/>
</dbReference>
<dbReference type="AlphaFoldDB" id="A0A8T0EXV0"/>
<feature type="region of interest" description="Disordered" evidence="1">
    <location>
        <begin position="81"/>
        <end position="117"/>
    </location>
</feature>
<evidence type="ECO:0000256" key="1">
    <source>
        <dbReference type="SAM" id="MobiDB-lite"/>
    </source>
</evidence>
<name>A0A8T0EXV0_ARGBR</name>
<organism evidence="2 3">
    <name type="scientific">Argiope bruennichi</name>
    <name type="common">Wasp spider</name>
    <name type="synonym">Aranea bruennichi</name>
    <dbReference type="NCBI Taxonomy" id="94029"/>
    <lineage>
        <taxon>Eukaryota</taxon>
        <taxon>Metazoa</taxon>
        <taxon>Ecdysozoa</taxon>
        <taxon>Arthropoda</taxon>
        <taxon>Chelicerata</taxon>
        <taxon>Arachnida</taxon>
        <taxon>Araneae</taxon>
        <taxon>Araneomorphae</taxon>
        <taxon>Entelegynae</taxon>
        <taxon>Araneoidea</taxon>
        <taxon>Araneidae</taxon>
        <taxon>Argiope</taxon>
    </lineage>
</organism>
<reference evidence="2" key="2">
    <citation type="submission" date="2020-06" db="EMBL/GenBank/DDBJ databases">
        <authorList>
            <person name="Sheffer M."/>
        </authorList>
    </citation>
    <scope>NUCLEOTIDE SEQUENCE</scope>
</reference>
<dbReference type="Proteomes" id="UP000807504">
    <property type="component" value="Unassembled WGS sequence"/>
</dbReference>
<keyword evidence="3" id="KW-1185">Reference proteome</keyword>
<sequence length="117" mass="13133">MHPSFWPFVSQPSLPGSFPGFPRRPARPRRFRFCLTGLPRLPASFPLPGSSRYCLSPLFPPCSTRACSLFLRLRLVTASVHHRHTPQRRPTPLYTTHSTLLPARIPPTTTPPPGQTP</sequence>